<dbReference type="AlphaFoldDB" id="A0A7R9BT08"/>
<accession>A0A7R9BT08</accession>
<feature type="chain" id="PRO_5036210235" description="Secreted protein" evidence="1">
    <location>
        <begin position="21"/>
        <end position="80"/>
    </location>
</feature>
<dbReference type="EMBL" id="CAJPEX010002579">
    <property type="protein sequence ID" value="CAG0921201.1"/>
    <property type="molecule type" value="Genomic_DNA"/>
</dbReference>
<gene>
    <name evidence="2" type="ORF">NMOB1V02_LOCUS8703</name>
</gene>
<sequence>MRKLTLAALVLVTIVVVAEASPMERSGTSRKTGASNRSLRWATFLSQLVLLRFAGLRLINVASITRLASIGAHFFIHRQD</sequence>
<proteinExistence type="predicted"/>
<evidence type="ECO:0000256" key="1">
    <source>
        <dbReference type="SAM" id="SignalP"/>
    </source>
</evidence>
<reference evidence="2" key="1">
    <citation type="submission" date="2020-11" db="EMBL/GenBank/DDBJ databases">
        <authorList>
            <person name="Tran Van P."/>
        </authorList>
    </citation>
    <scope>NUCLEOTIDE SEQUENCE</scope>
</reference>
<evidence type="ECO:0000313" key="3">
    <source>
        <dbReference type="Proteomes" id="UP000678499"/>
    </source>
</evidence>
<dbReference type="EMBL" id="OA884616">
    <property type="protein sequence ID" value="CAD7281049.1"/>
    <property type="molecule type" value="Genomic_DNA"/>
</dbReference>
<keyword evidence="1" id="KW-0732">Signal</keyword>
<keyword evidence="3" id="KW-1185">Reference proteome</keyword>
<dbReference type="Proteomes" id="UP000678499">
    <property type="component" value="Unassembled WGS sequence"/>
</dbReference>
<feature type="signal peptide" evidence="1">
    <location>
        <begin position="1"/>
        <end position="20"/>
    </location>
</feature>
<protein>
    <recommendedName>
        <fullName evidence="4">Secreted protein</fullName>
    </recommendedName>
</protein>
<organism evidence="2">
    <name type="scientific">Notodromas monacha</name>
    <dbReference type="NCBI Taxonomy" id="399045"/>
    <lineage>
        <taxon>Eukaryota</taxon>
        <taxon>Metazoa</taxon>
        <taxon>Ecdysozoa</taxon>
        <taxon>Arthropoda</taxon>
        <taxon>Crustacea</taxon>
        <taxon>Oligostraca</taxon>
        <taxon>Ostracoda</taxon>
        <taxon>Podocopa</taxon>
        <taxon>Podocopida</taxon>
        <taxon>Cypridocopina</taxon>
        <taxon>Cypridoidea</taxon>
        <taxon>Cyprididae</taxon>
        <taxon>Notodromas</taxon>
    </lineage>
</organism>
<evidence type="ECO:0000313" key="2">
    <source>
        <dbReference type="EMBL" id="CAD7281049.1"/>
    </source>
</evidence>
<evidence type="ECO:0008006" key="4">
    <source>
        <dbReference type="Google" id="ProtNLM"/>
    </source>
</evidence>
<name>A0A7R9BT08_9CRUS</name>